<evidence type="ECO:0000256" key="4">
    <source>
        <dbReference type="ARBA" id="ARBA00022605"/>
    </source>
</evidence>
<dbReference type="SUPFAM" id="SSF51569">
    <property type="entry name" value="Aldolase"/>
    <property type="match status" value="1"/>
</dbReference>
<evidence type="ECO:0000256" key="5">
    <source>
        <dbReference type="ARBA" id="ARBA00022679"/>
    </source>
</evidence>
<evidence type="ECO:0000313" key="10">
    <source>
        <dbReference type="EMBL" id="THJ47764.1"/>
    </source>
</evidence>
<evidence type="ECO:0000256" key="3">
    <source>
        <dbReference type="ARBA" id="ARBA00007985"/>
    </source>
</evidence>
<comment type="caution">
    <text evidence="10">The sequence shown here is derived from an EMBL/GenBank/DDBJ whole genome shotgun (WGS) entry which is preliminary data.</text>
</comment>
<dbReference type="AlphaFoldDB" id="A0A4S5CNT3"/>
<dbReference type="GO" id="GO:0008652">
    <property type="term" value="P:amino acid biosynthetic process"/>
    <property type="evidence" value="ECO:0007669"/>
    <property type="project" value="UniProtKB-KW"/>
</dbReference>
<accession>A0A4S5CNT3</accession>
<dbReference type="GO" id="GO:0005737">
    <property type="term" value="C:cytoplasm"/>
    <property type="evidence" value="ECO:0007669"/>
    <property type="project" value="TreeGrafter"/>
</dbReference>
<dbReference type="NCBIfam" id="NF009395">
    <property type="entry name" value="PRK12755.1"/>
    <property type="match status" value="1"/>
</dbReference>
<dbReference type="RefSeq" id="WP_047437597.1">
    <property type="nucleotide sequence ID" value="NZ_NKVZ01000002.1"/>
</dbReference>
<dbReference type="GO" id="GO:0009073">
    <property type="term" value="P:aromatic amino acid family biosynthetic process"/>
    <property type="evidence" value="ECO:0007669"/>
    <property type="project" value="UniProtKB-KW"/>
</dbReference>
<comment type="pathway">
    <text evidence="2 8">Metabolic intermediate biosynthesis; chorismate biosynthesis; chorismate from D-erythrose 4-phosphate and phosphoenolpyruvate: step 1/7.</text>
</comment>
<name>A0A4S5CNT3_AERVE</name>
<dbReference type="PANTHER" id="PTHR21225">
    <property type="entry name" value="PHOSPHO-2-DEHYDRO-3-DEOXYHEPTONATE ALDOLASE DAHP SYNTHETASE"/>
    <property type="match status" value="1"/>
</dbReference>
<dbReference type="EC" id="2.5.1.54" evidence="8"/>
<reference evidence="10 11" key="1">
    <citation type="submission" date="2019-04" db="EMBL/GenBank/DDBJ databases">
        <title>Comparative genomics of Aeromonas veronii strains pathogenic to fish.</title>
        <authorList>
            <person name="Cascarano M.C."/>
            <person name="Smyrli M."/>
            <person name="Katharios P."/>
        </authorList>
    </citation>
    <scope>NUCLEOTIDE SEQUENCE [LARGE SCALE GENOMIC DNA]</scope>
    <source>
        <strain evidence="10 11">XU1</strain>
    </source>
</reference>
<organism evidence="10 11">
    <name type="scientific">Aeromonas veronii</name>
    <dbReference type="NCBI Taxonomy" id="654"/>
    <lineage>
        <taxon>Bacteria</taxon>
        <taxon>Pseudomonadati</taxon>
        <taxon>Pseudomonadota</taxon>
        <taxon>Gammaproteobacteria</taxon>
        <taxon>Aeromonadales</taxon>
        <taxon>Aeromonadaceae</taxon>
        <taxon>Aeromonas</taxon>
    </lineage>
</organism>
<dbReference type="UniPathway" id="UPA00053">
    <property type="reaction ID" value="UER00084"/>
</dbReference>
<evidence type="ECO:0000256" key="7">
    <source>
        <dbReference type="ARBA" id="ARBA00047508"/>
    </source>
</evidence>
<evidence type="ECO:0000256" key="8">
    <source>
        <dbReference type="PIRNR" id="PIRNR001361"/>
    </source>
</evidence>
<keyword evidence="6 8" id="KW-0057">Aromatic amino acid biosynthesis</keyword>
<keyword evidence="4 8" id="KW-0028">Amino-acid biosynthesis</keyword>
<comment type="catalytic activity">
    <reaction evidence="7 8">
        <text>D-erythrose 4-phosphate + phosphoenolpyruvate + H2O = 7-phospho-2-dehydro-3-deoxy-D-arabino-heptonate + phosphate</text>
        <dbReference type="Rhea" id="RHEA:14717"/>
        <dbReference type="ChEBI" id="CHEBI:15377"/>
        <dbReference type="ChEBI" id="CHEBI:16897"/>
        <dbReference type="ChEBI" id="CHEBI:43474"/>
        <dbReference type="ChEBI" id="CHEBI:58394"/>
        <dbReference type="ChEBI" id="CHEBI:58702"/>
        <dbReference type="EC" id="2.5.1.54"/>
    </reaction>
</comment>
<sequence>MFTSLLNASPLATLPTPDEMLKVRPCPARLTRQITRSRQQARYILQGEDDRLLLVIGPCSIHDPAAARDYGGRLAELQGQYGEQLQLVMRTYFEKPRTTLGWKGFIFDPDLDGSDRLEKGLTQARELLLALGQEGLACATEFLDLTSMLYLGDLISWGAIGARTTESQLHRQLASALPCPIGFKNGTDGNIRIAVEAILASRAAHLYTQPSGDGQLALVRSHGNLDCHLILRGGRQPNYQSNHVTEAGDLLRQHHLSPQLMIDCSHGNSQKQHARQLLVARDIANQLGAGSHAIAAIMVESFICEGRQDIGSKPLRYGQSVTDSCIGWEQTRRLLDMVAEGVEARRQQRIALAG</sequence>
<dbReference type="NCBIfam" id="TIGR00034">
    <property type="entry name" value="aroFGH"/>
    <property type="match status" value="1"/>
</dbReference>
<dbReference type="InterPro" id="IPR013785">
    <property type="entry name" value="Aldolase_TIM"/>
</dbReference>
<evidence type="ECO:0000259" key="9">
    <source>
        <dbReference type="Pfam" id="PF00793"/>
    </source>
</evidence>
<dbReference type="InterPro" id="IPR006218">
    <property type="entry name" value="DAHP1/KDSA"/>
</dbReference>
<comment type="function">
    <text evidence="1 8">Stereospecific condensation of phosphoenolpyruvate (PEP) and D-erythrose-4-phosphate (E4P) giving rise to 3-deoxy-D-arabino-heptulosonate-7-phosphate (DAHP).</text>
</comment>
<dbReference type="Gene3D" id="3.20.20.70">
    <property type="entry name" value="Aldolase class I"/>
    <property type="match status" value="1"/>
</dbReference>
<dbReference type="EMBL" id="SSUX01000001">
    <property type="protein sequence ID" value="THJ47764.1"/>
    <property type="molecule type" value="Genomic_DNA"/>
</dbReference>
<dbReference type="GO" id="GO:0042802">
    <property type="term" value="F:identical protein binding"/>
    <property type="evidence" value="ECO:0007669"/>
    <property type="project" value="UniProtKB-ARBA"/>
</dbReference>
<evidence type="ECO:0000256" key="1">
    <source>
        <dbReference type="ARBA" id="ARBA00003726"/>
    </source>
</evidence>
<dbReference type="GO" id="GO:0009423">
    <property type="term" value="P:chorismate biosynthetic process"/>
    <property type="evidence" value="ECO:0007669"/>
    <property type="project" value="UniProtKB-UniPathway"/>
</dbReference>
<dbReference type="FunFam" id="3.20.20.70:FF:000005">
    <property type="entry name" value="Phospho-2-dehydro-3-deoxyheptonate aldolase"/>
    <property type="match status" value="1"/>
</dbReference>
<evidence type="ECO:0000313" key="11">
    <source>
        <dbReference type="Proteomes" id="UP000309618"/>
    </source>
</evidence>
<feature type="domain" description="DAHP synthetase I/KDSA" evidence="9">
    <location>
        <begin position="43"/>
        <end position="334"/>
    </location>
</feature>
<comment type="similarity">
    <text evidence="3 8">Belongs to the class-I DAHP synthase family.</text>
</comment>
<dbReference type="PANTHER" id="PTHR21225:SF6">
    <property type="entry name" value="PHOSPHO-2-DEHYDRO-3-DEOXYHEPTONATE ALDOLASE, TRP-SENSITIVE"/>
    <property type="match status" value="1"/>
</dbReference>
<protein>
    <recommendedName>
        <fullName evidence="8">Phospho-2-dehydro-3-deoxyheptonate aldolase</fullName>
        <ecNumber evidence="8">2.5.1.54</ecNumber>
    </recommendedName>
</protein>
<dbReference type="Proteomes" id="UP000309618">
    <property type="component" value="Unassembled WGS sequence"/>
</dbReference>
<dbReference type="NCBIfam" id="NF009396">
    <property type="entry name" value="PRK12756.1"/>
    <property type="match status" value="1"/>
</dbReference>
<dbReference type="InterPro" id="IPR006219">
    <property type="entry name" value="DAHP_synth_1"/>
</dbReference>
<evidence type="ECO:0000256" key="2">
    <source>
        <dbReference type="ARBA" id="ARBA00004688"/>
    </source>
</evidence>
<dbReference type="Pfam" id="PF00793">
    <property type="entry name" value="DAHP_synth_1"/>
    <property type="match status" value="1"/>
</dbReference>
<dbReference type="PIRSF" id="PIRSF001361">
    <property type="entry name" value="DAHP_synthase"/>
    <property type="match status" value="1"/>
</dbReference>
<keyword evidence="5 8" id="KW-0808">Transferase</keyword>
<dbReference type="GO" id="GO:0003849">
    <property type="term" value="F:3-deoxy-7-phosphoheptulonate synthase activity"/>
    <property type="evidence" value="ECO:0007669"/>
    <property type="project" value="UniProtKB-EC"/>
</dbReference>
<gene>
    <name evidence="10" type="ORF">E8Q35_01565</name>
</gene>
<evidence type="ECO:0000256" key="6">
    <source>
        <dbReference type="ARBA" id="ARBA00023141"/>
    </source>
</evidence>
<proteinExistence type="inferred from homology"/>